<evidence type="ECO:0000313" key="6">
    <source>
        <dbReference type="EMBL" id="KKY20750.1"/>
    </source>
</evidence>
<comment type="subunit">
    <text evidence="2">Component of the NuA4 histone acetyltransferase complex.</text>
</comment>
<dbReference type="InterPro" id="IPR023779">
    <property type="entry name" value="Chromodomain_CS"/>
</dbReference>
<dbReference type="PROSITE" id="PS50013">
    <property type="entry name" value="CHROMO_2"/>
    <property type="match status" value="1"/>
</dbReference>
<dbReference type="OrthoDB" id="433924at2759"/>
<dbReference type="EMBL" id="LCWF01000094">
    <property type="protein sequence ID" value="KKY20750.1"/>
    <property type="molecule type" value="Genomic_DNA"/>
</dbReference>
<comment type="caution">
    <text evidence="6">The sequence shown here is derived from an EMBL/GenBank/DDBJ whole genome shotgun (WGS) entry which is preliminary data.</text>
</comment>
<protein>
    <submittedName>
        <fullName evidence="6">Putative heterochromatin protein hp1</fullName>
    </submittedName>
</protein>
<evidence type="ECO:0000256" key="3">
    <source>
        <dbReference type="ARBA" id="ARBA00023242"/>
    </source>
</evidence>
<dbReference type="PRINTS" id="PR00504">
    <property type="entry name" value="CHROMODOMAIN"/>
</dbReference>
<dbReference type="Gene3D" id="2.40.50.40">
    <property type="match status" value="2"/>
</dbReference>
<dbReference type="SUPFAM" id="SSF54160">
    <property type="entry name" value="Chromo domain-like"/>
    <property type="match status" value="2"/>
</dbReference>
<reference evidence="6 7" key="1">
    <citation type="submission" date="2015-05" db="EMBL/GenBank/DDBJ databases">
        <title>Distinctive expansion of gene families associated with plant cell wall degradation and secondary metabolism in the genomes of grapevine trunk pathogens.</title>
        <authorList>
            <person name="Lawrence D.P."/>
            <person name="Travadon R."/>
            <person name="Rolshausen P.E."/>
            <person name="Baumgartner K."/>
        </authorList>
    </citation>
    <scope>NUCLEOTIDE SEQUENCE [LARGE SCALE GENOMIC DNA]</scope>
    <source>
        <strain evidence="6">UCRPC4</strain>
    </source>
</reference>
<dbReference type="Proteomes" id="UP000053317">
    <property type="component" value="Unassembled WGS sequence"/>
</dbReference>
<feature type="region of interest" description="Disordered" evidence="4">
    <location>
        <begin position="1"/>
        <end position="56"/>
    </location>
</feature>
<evidence type="ECO:0000313" key="7">
    <source>
        <dbReference type="Proteomes" id="UP000053317"/>
    </source>
</evidence>
<name>A0A0G2GVK4_PHACM</name>
<dbReference type="InterPro" id="IPR016197">
    <property type="entry name" value="Chromo-like_dom_sf"/>
</dbReference>
<dbReference type="PANTHER" id="PTHR22812">
    <property type="entry name" value="CHROMOBOX PROTEIN"/>
    <property type="match status" value="1"/>
</dbReference>
<comment type="subcellular location">
    <subcellularLocation>
        <location evidence="1">Nucleus</location>
    </subcellularLocation>
</comment>
<evidence type="ECO:0000256" key="2">
    <source>
        <dbReference type="ARBA" id="ARBA00011353"/>
    </source>
</evidence>
<dbReference type="PROSITE" id="PS00598">
    <property type="entry name" value="CHROMO_1"/>
    <property type="match status" value="1"/>
</dbReference>
<evidence type="ECO:0000256" key="4">
    <source>
        <dbReference type="SAM" id="MobiDB-lite"/>
    </source>
</evidence>
<proteinExistence type="predicted"/>
<dbReference type="CDD" id="cd00024">
    <property type="entry name" value="CD_CSD"/>
    <property type="match status" value="1"/>
</dbReference>
<dbReference type="SMART" id="SM00298">
    <property type="entry name" value="CHROMO"/>
    <property type="match status" value="1"/>
</dbReference>
<feature type="region of interest" description="Disordered" evidence="4">
    <location>
        <begin position="114"/>
        <end position="151"/>
    </location>
</feature>
<gene>
    <name evidence="6" type="ORF">UCRPC4_g04117</name>
</gene>
<dbReference type="GO" id="GO:0006338">
    <property type="term" value="P:chromatin remodeling"/>
    <property type="evidence" value="ECO:0007669"/>
    <property type="project" value="UniProtKB-ARBA"/>
</dbReference>
<sequence length="210" mass="23768">MATCLVSSSDESDSDSMAEIPAAPPANGKGKGKKEVTPEVASINGAHEEPEEEETVEDVFEIESILEHRVRRNKIELKIKWVGYENEEDQTWEPEENLEESSAGLLAEYYQSIGGRPALPTKKNKQADKPEVERASKRQKRTPEELPKDWVPKGASWDREIAEVSGLERLPDGQLQVLAIFKNGHNTKVTNEIAYQRFPQTMLRYYESKL</sequence>
<dbReference type="GO" id="GO:0000792">
    <property type="term" value="C:heterochromatin"/>
    <property type="evidence" value="ECO:0007669"/>
    <property type="project" value="UniProtKB-ARBA"/>
</dbReference>
<keyword evidence="7" id="KW-1185">Reference proteome</keyword>
<reference evidence="6 7" key="2">
    <citation type="submission" date="2015-05" db="EMBL/GenBank/DDBJ databases">
        <authorList>
            <person name="Morales-Cruz A."/>
            <person name="Amrine K.C."/>
            <person name="Cantu D."/>
        </authorList>
    </citation>
    <scope>NUCLEOTIDE SEQUENCE [LARGE SCALE GENOMIC DNA]</scope>
    <source>
        <strain evidence="6">UCRPC4</strain>
    </source>
</reference>
<dbReference type="InterPro" id="IPR051219">
    <property type="entry name" value="Heterochromatin_chromo-domain"/>
</dbReference>
<dbReference type="InterPro" id="IPR008251">
    <property type="entry name" value="Chromo_shadow_dom"/>
</dbReference>
<dbReference type="Pfam" id="PF01393">
    <property type="entry name" value="Chromo_shadow"/>
    <property type="match status" value="1"/>
</dbReference>
<dbReference type="AlphaFoldDB" id="A0A0G2GVK4"/>
<evidence type="ECO:0000256" key="1">
    <source>
        <dbReference type="ARBA" id="ARBA00004123"/>
    </source>
</evidence>
<organism evidence="6 7">
    <name type="scientific">Phaeomoniella chlamydospora</name>
    <name type="common">Phaeoacremonium chlamydosporum</name>
    <dbReference type="NCBI Taxonomy" id="158046"/>
    <lineage>
        <taxon>Eukaryota</taxon>
        <taxon>Fungi</taxon>
        <taxon>Dikarya</taxon>
        <taxon>Ascomycota</taxon>
        <taxon>Pezizomycotina</taxon>
        <taxon>Eurotiomycetes</taxon>
        <taxon>Chaetothyriomycetidae</taxon>
        <taxon>Phaeomoniellales</taxon>
        <taxon>Phaeomoniellaceae</taxon>
        <taxon>Phaeomoniella</taxon>
    </lineage>
</organism>
<dbReference type="InterPro" id="IPR023780">
    <property type="entry name" value="Chromo_domain"/>
</dbReference>
<dbReference type="InterPro" id="IPR017984">
    <property type="entry name" value="Chromo_dom_subgr"/>
</dbReference>
<accession>A0A0G2GVK4</accession>
<dbReference type="InterPro" id="IPR000953">
    <property type="entry name" value="Chromo/chromo_shadow_dom"/>
</dbReference>
<feature type="domain" description="Chromo" evidence="5">
    <location>
        <begin position="60"/>
        <end position="111"/>
    </location>
</feature>
<dbReference type="GO" id="GO:0005634">
    <property type="term" value="C:nucleus"/>
    <property type="evidence" value="ECO:0007669"/>
    <property type="project" value="UniProtKB-SubCell"/>
</dbReference>
<dbReference type="Pfam" id="PF00385">
    <property type="entry name" value="Chromo"/>
    <property type="match status" value="1"/>
</dbReference>
<keyword evidence="3" id="KW-0539">Nucleus</keyword>
<feature type="compositionally biased region" description="Basic and acidic residues" evidence="4">
    <location>
        <begin position="125"/>
        <end position="151"/>
    </location>
</feature>
<evidence type="ECO:0000259" key="5">
    <source>
        <dbReference type="PROSITE" id="PS50013"/>
    </source>
</evidence>